<dbReference type="RefSeq" id="WP_007287923.1">
    <property type="nucleotide sequence ID" value="NZ_BAABXU010000001.1"/>
</dbReference>
<gene>
    <name evidence="2" type="ORF">IBLFYP30_01233</name>
    <name evidence="1" type="ORF">LIP50_13600</name>
</gene>
<accession>A0A6N3A8R2</accession>
<dbReference type="EMBL" id="CACRUE010000022">
    <property type="protein sequence ID" value="VYT88609.1"/>
    <property type="molecule type" value="Genomic_DNA"/>
</dbReference>
<evidence type="ECO:0000313" key="1">
    <source>
        <dbReference type="EMBL" id="MCB5447235.1"/>
    </source>
</evidence>
<keyword evidence="3" id="KW-1185">Reference proteome</keyword>
<dbReference type="EMBL" id="JAJBMB010000018">
    <property type="protein sequence ID" value="MCB5447235.1"/>
    <property type="molecule type" value="Genomic_DNA"/>
</dbReference>
<evidence type="ECO:0000313" key="2">
    <source>
        <dbReference type="EMBL" id="VYT88609.1"/>
    </source>
</evidence>
<sequence>MENGLMNSHMMGFTDVRGLNILEDAIAKHPNETYKNIDIQKSLDQYDLFRKEANFDEIYGDSDRTMDLGNNKILHIFEGRKFELALFDKNDVAIAAATIFGGGFKTYVDDKQTEEIFVVQAIELK</sequence>
<protein>
    <submittedName>
        <fullName evidence="2">Uncharacterized protein</fullName>
    </submittedName>
</protein>
<dbReference type="GeneID" id="89565656"/>
<evidence type="ECO:0000313" key="3">
    <source>
        <dbReference type="Proteomes" id="UP001299409"/>
    </source>
</evidence>
<reference evidence="1 3" key="2">
    <citation type="submission" date="2021-10" db="EMBL/GenBank/DDBJ databases">
        <title>Collection of gut derived symbiotic bacterial strains cultured from healthy donors.</title>
        <authorList>
            <person name="Lin H."/>
            <person name="Littmann E."/>
            <person name="Claire K."/>
            <person name="Pamer E."/>
        </authorList>
    </citation>
    <scope>NUCLEOTIDE SEQUENCE [LARGE SCALE GENOMIC DNA]</scope>
    <source>
        <strain evidence="1 3">MSK.17.68</strain>
    </source>
</reference>
<dbReference type="AlphaFoldDB" id="A0A6N3A8R2"/>
<reference evidence="2" key="1">
    <citation type="submission" date="2019-11" db="EMBL/GenBank/DDBJ databases">
        <authorList>
            <person name="Feng L."/>
        </authorList>
    </citation>
    <scope>NUCLEOTIDE SEQUENCE</scope>
    <source>
        <strain evidence="2">IbartlettiiLFYP30</strain>
    </source>
</reference>
<dbReference type="Proteomes" id="UP001299409">
    <property type="component" value="Unassembled WGS sequence"/>
</dbReference>
<name>A0A6N3A8R2_9FIRM</name>
<organism evidence="2">
    <name type="scientific">Intestinibacter bartlettii</name>
    <dbReference type="NCBI Taxonomy" id="261299"/>
    <lineage>
        <taxon>Bacteria</taxon>
        <taxon>Bacillati</taxon>
        <taxon>Bacillota</taxon>
        <taxon>Clostridia</taxon>
        <taxon>Peptostreptococcales</taxon>
        <taxon>Peptostreptococcaceae</taxon>
        <taxon>Intestinibacter</taxon>
    </lineage>
</organism>
<proteinExistence type="predicted"/>